<dbReference type="EMBL" id="KE720880">
    <property type="protein sequence ID" value="ERF74395.1"/>
    <property type="molecule type" value="Genomic_DNA"/>
</dbReference>
<dbReference type="OrthoDB" id="70387at2759"/>
<feature type="region of interest" description="Disordered" evidence="1">
    <location>
        <begin position="210"/>
        <end position="245"/>
    </location>
</feature>
<dbReference type="GO" id="GO:0071513">
    <property type="term" value="C:phosphopantothenoylcysteine decarboxylase complex"/>
    <property type="evidence" value="ECO:0007669"/>
    <property type="project" value="TreeGrafter"/>
</dbReference>
<dbReference type="InterPro" id="IPR036551">
    <property type="entry name" value="Flavin_trans-like"/>
</dbReference>
<dbReference type="Gene3D" id="3.40.50.1950">
    <property type="entry name" value="Flavin prenyltransferase-like"/>
    <property type="match status" value="1"/>
</dbReference>
<dbReference type="RefSeq" id="XP_007799963.1">
    <property type="nucleotide sequence ID" value="XM_007801772.1"/>
</dbReference>
<dbReference type="GO" id="GO:0004633">
    <property type="term" value="F:phosphopantothenoylcysteine decarboxylase activity"/>
    <property type="evidence" value="ECO:0007669"/>
    <property type="project" value="TreeGrafter"/>
</dbReference>
<evidence type="ECO:0000256" key="1">
    <source>
        <dbReference type="SAM" id="MobiDB-lite"/>
    </source>
</evidence>
<reference evidence="3" key="1">
    <citation type="journal article" date="2014" name="BMC Genomics">
        <title>Genome characteristics reveal the impact of lichenization on lichen-forming fungus Endocarpon pusillum Hedwig (Verrucariales, Ascomycota).</title>
        <authorList>
            <person name="Wang Y.-Y."/>
            <person name="Liu B."/>
            <person name="Zhang X.-Y."/>
            <person name="Zhou Q.-M."/>
            <person name="Zhang T."/>
            <person name="Li H."/>
            <person name="Yu Y.-F."/>
            <person name="Zhang X.-L."/>
            <person name="Hao X.-Y."/>
            <person name="Wang M."/>
            <person name="Wang L."/>
            <person name="Wei J.-C."/>
        </authorList>
    </citation>
    <scope>NUCLEOTIDE SEQUENCE [LARGE SCALE GENOMIC DNA]</scope>
    <source>
        <strain evidence="3">Z07020 / HMAS-L-300199</strain>
    </source>
</reference>
<feature type="compositionally biased region" description="Polar residues" evidence="1">
    <location>
        <begin position="214"/>
        <end position="231"/>
    </location>
</feature>
<dbReference type="GO" id="GO:0015937">
    <property type="term" value="P:coenzyme A biosynthetic process"/>
    <property type="evidence" value="ECO:0007669"/>
    <property type="project" value="TreeGrafter"/>
</dbReference>
<dbReference type="GeneID" id="19244206"/>
<gene>
    <name evidence="2" type="ORF">EPUS_09386</name>
</gene>
<dbReference type="SUPFAM" id="SSF52507">
    <property type="entry name" value="Homo-oligomeric flavin-containing Cys decarboxylases, HFCD"/>
    <property type="match status" value="1"/>
</dbReference>
<protein>
    <submittedName>
        <fullName evidence="2">Uncharacterized protein</fullName>
    </submittedName>
</protein>
<dbReference type="AlphaFoldDB" id="U1HUR2"/>
<name>U1HUR2_ENDPU</name>
<dbReference type="PANTHER" id="PTHR14359:SF21">
    <property type="entry name" value="FLAVOPROTEIN DOMAIN-CONTAINING PROTEIN"/>
    <property type="match status" value="1"/>
</dbReference>
<dbReference type="PANTHER" id="PTHR14359">
    <property type="entry name" value="HOMO-OLIGOMERIC FLAVIN CONTAINING CYS DECARBOXYLASE FAMILY"/>
    <property type="match status" value="1"/>
</dbReference>
<dbReference type="GO" id="GO:0010181">
    <property type="term" value="F:FMN binding"/>
    <property type="evidence" value="ECO:0007669"/>
    <property type="project" value="TreeGrafter"/>
</dbReference>
<dbReference type="Proteomes" id="UP000019373">
    <property type="component" value="Unassembled WGS sequence"/>
</dbReference>
<feature type="compositionally biased region" description="Basic residues" evidence="1">
    <location>
        <begin position="232"/>
        <end position="241"/>
    </location>
</feature>
<dbReference type="HOGENOM" id="CLU_818976_0_0_1"/>
<organism evidence="2 3">
    <name type="scientific">Endocarpon pusillum (strain Z07020 / HMAS-L-300199)</name>
    <name type="common">Lichen-forming fungus</name>
    <dbReference type="NCBI Taxonomy" id="1263415"/>
    <lineage>
        <taxon>Eukaryota</taxon>
        <taxon>Fungi</taxon>
        <taxon>Dikarya</taxon>
        <taxon>Ascomycota</taxon>
        <taxon>Pezizomycotina</taxon>
        <taxon>Eurotiomycetes</taxon>
        <taxon>Chaetothyriomycetidae</taxon>
        <taxon>Verrucariales</taxon>
        <taxon>Verrucariaceae</taxon>
        <taxon>Endocarpon</taxon>
    </lineage>
</organism>
<proteinExistence type="predicted"/>
<sequence>MGRDRSANSTKPANGPKANILLYLANRIAPDAILPHVTLGSNFNIRVIRKQRRPEVVKKESKSFPEVDIFTETRFAIWEDECGLLAQQSHQHARWADVLFVEMDADTISAMLAGLAYDTVLSILRCWDTSKRVVILPELSIDQWKSPIWKRQVTEIQSNWKWIQLLRPALWDMEDDGGIISESAADWVWDWQGPEEVVRAIQTEAQKITHSDHTNTLSTYTSTNDKFPSTKRNLRNKRSPTRPRSSLPPEIWTLIFEYLGDWEYATALGIYTTLPTPYEWLPHIPKSPSHPASLEYTLLTAPYSTIRTTLDNNSSAPSTLSPLAIKQERRAYDLHCYIL</sequence>
<evidence type="ECO:0000313" key="3">
    <source>
        <dbReference type="Proteomes" id="UP000019373"/>
    </source>
</evidence>
<keyword evidence="3" id="KW-1185">Reference proteome</keyword>
<evidence type="ECO:0000313" key="2">
    <source>
        <dbReference type="EMBL" id="ERF74395.1"/>
    </source>
</evidence>
<dbReference type="eggNOG" id="KOG0672">
    <property type="taxonomic scope" value="Eukaryota"/>
</dbReference>
<accession>U1HUR2</accession>